<feature type="domain" description="GGDEF" evidence="4">
    <location>
        <begin position="419"/>
        <end position="551"/>
    </location>
</feature>
<dbReference type="InterPro" id="IPR013656">
    <property type="entry name" value="PAS_4"/>
</dbReference>
<protein>
    <submittedName>
        <fullName evidence="5">EAL domain-containing protein</fullName>
    </submittedName>
</protein>
<evidence type="ECO:0000259" key="3">
    <source>
        <dbReference type="PROSITE" id="PS50883"/>
    </source>
</evidence>
<evidence type="ECO:0000259" key="2">
    <source>
        <dbReference type="PROSITE" id="PS50113"/>
    </source>
</evidence>
<name>A0A939J0J7_9HYPH</name>
<dbReference type="NCBIfam" id="TIGR00229">
    <property type="entry name" value="sensory_box"/>
    <property type="match status" value="1"/>
</dbReference>
<dbReference type="InterPro" id="IPR029787">
    <property type="entry name" value="Nucleotide_cyclase"/>
</dbReference>
<dbReference type="InterPro" id="IPR035965">
    <property type="entry name" value="PAS-like_dom_sf"/>
</dbReference>
<reference evidence="5" key="1">
    <citation type="submission" date="2020-12" db="EMBL/GenBank/DDBJ databases">
        <title>Oil enriched cultivation method for isolating marine PHA-producing bacteria.</title>
        <authorList>
            <person name="Zheng W."/>
            <person name="Yu S."/>
            <person name="Huang Y."/>
        </authorList>
    </citation>
    <scope>NUCLEOTIDE SEQUENCE</scope>
    <source>
        <strain evidence="5">SY-2-12</strain>
    </source>
</reference>
<gene>
    <name evidence="5" type="ORF">JF539_03340</name>
</gene>
<dbReference type="PANTHER" id="PTHR44757">
    <property type="entry name" value="DIGUANYLATE CYCLASE DGCP"/>
    <property type="match status" value="1"/>
</dbReference>
<feature type="domain" description="EAL" evidence="3">
    <location>
        <begin position="560"/>
        <end position="810"/>
    </location>
</feature>
<sequence length="830" mass="90924">MRLSAEWKLIFQTICLAFLSPGRCVNPAVLKSGLGRKAAKDTEAHRAFLLAFGCPAVEELLARKVRAAQISSIARLTPFTILANLVNAAVVTPVFSSFLPVSYLAVWLAIVVALMVHTSVKWIRANRNPIETASRRGLRKVVLHATILSSLWACVPIVAFAIGDPNGILVASCVTTGMICGGGFALATVPQAAFRWVAILFVASVVSLTLGGDAHTWPLLLLLTSYVVVIVGSSTAAGWLFASHFLAEAELEQRGELIALLLNEFEEKASDWIWETDSFGNFRNVSDRFLHASGRTRRELQALRMVDLAHTLESDDARGAIPRLEKAVGLRKSFREIVIGVDVRGEARWWSLAARPFYDDHGSFGGYRGVASDITEARRANALVSHLAEHDSLTGIGNRSWFLSQAERLLAEQKTLETKSLTLFLVDLDNFKVVNDTCGHPAGDDLLKQVAGRFTTISEGRALLARFGGDEFAALGLFDSDAAAEAYAEELVSITRRPFRVGNRDFAIGATVGFIRLCTSGDTVDDLMRKADIALYKAKESGRGRALAFETDMEREVRERRELESDLREAYENGKFSVEFQPIVDARSGKVVSSEVLVRWVHPERGEVPPDTFIPVAEQAGLILPLGKWVLQRACAAAAQCPELESVAVNLSPVQFLDPNLVPQLQSVLEETGFPPERLVLEITEGVVLRDFGSASEKLQKMRDLGICIALDDFGTGYSSLSYLRHYKFDKIKIDKSFVDEIGERSDGLAIISAVISLAHNLGLEVTAEGVERKFQADALRTLGCDTMQGYFFGKPNPNPAEIMHVRTEGWHDAKADEAPRNASALKNVS</sequence>
<organism evidence="5 6">
    <name type="scientific">Roseibium aggregatum</name>
    <dbReference type="NCBI Taxonomy" id="187304"/>
    <lineage>
        <taxon>Bacteria</taxon>
        <taxon>Pseudomonadati</taxon>
        <taxon>Pseudomonadota</taxon>
        <taxon>Alphaproteobacteria</taxon>
        <taxon>Hyphomicrobiales</taxon>
        <taxon>Stappiaceae</taxon>
        <taxon>Roseibium</taxon>
    </lineage>
</organism>
<dbReference type="CDD" id="cd01949">
    <property type="entry name" value="GGDEF"/>
    <property type="match status" value="1"/>
</dbReference>
<dbReference type="PANTHER" id="PTHR44757:SF2">
    <property type="entry name" value="BIOFILM ARCHITECTURE MAINTENANCE PROTEIN MBAA"/>
    <property type="match status" value="1"/>
</dbReference>
<dbReference type="NCBIfam" id="TIGR00254">
    <property type="entry name" value="GGDEF"/>
    <property type="match status" value="1"/>
</dbReference>
<accession>A0A939J0J7</accession>
<feature type="transmembrane region" description="Helical" evidence="1">
    <location>
        <begin position="101"/>
        <end position="120"/>
    </location>
</feature>
<feature type="domain" description="PAC" evidence="2">
    <location>
        <begin position="332"/>
        <end position="386"/>
    </location>
</feature>
<evidence type="ECO:0000313" key="6">
    <source>
        <dbReference type="Proteomes" id="UP000664096"/>
    </source>
</evidence>
<keyword evidence="1" id="KW-1133">Transmembrane helix</keyword>
<dbReference type="InterPro" id="IPR035919">
    <property type="entry name" value="EAL_sf"/>
</dbReference>
<dbReference type="Pfam" id="PF08448">
    <property type="entry name" value="PAS_4"/>
    <property type="match status" value="1"/>
</dbReference>
<dbReference type="SMART" id="SM00267">
    <property type="entry name" value="GGDEF"/>
    <property type="match status" value="1"/>
</dbReference>
<evidence type="ECO:0000313" key="5">
    <source>
        <dbReference type="EMBL" id="MBN9669358.1"/>
    </source>
</evidence>
<dbReference type="InterPro" id="IPR043128">
    <property type="entry name" value="Rev_trsase/Diguanyl_cyclase"/>
</dbReference>
<evidence type="ECO:0000256" key="1">
    <source>
        <dbReference type="SAM" id="Phobius"/>
    </source>
</evidence>
<dbReference type="InterPro" id="IPR052155">
    <property type="entry name" value="Biofilm_reg_signaling"/>
</dbReference>
<feature type="transmembrane region" description="Helical" evidence="1">
    <location>
        <begin position="73"/>
        <end position="95"/>
    </location>
</feature>
<dbReference type="Gene3D" id="3.20.20.450">
    <property type="entry name" value="EAL domain"/>
    <property type="match status" value="1"/>
</dbReference>
<dbReference type="Proteomes" id="UP000664096">
    <property type="component" value="Unassembled WGS sequence"/>
</dbReference>
<dbReference type="Pfam" id="PF00563">
    <property type="entry name" value="EAL"/>
    <property type="match status" value="1"/>
</dbReference>
<evidence type="ECO:0000259" key="4">
    <source>
        <dbReference type="PROSITE" id="PS50887"/>
    </source>
</evidence>
<keyword evidence="1" id="KW-0812">Transmembrane</keyword>
<dbReference type="InterPro" id="IPR000700">
    <property type="entry name" value="PAS-assoc_C"/>
</dbReference>
<feature type="transmembrane region" description="Helical" evidence="1">
    <location>
        <begin position="193"/>
        <end position="211"/>
    </location>
</feature>
<dbReference type="SMART" id="SM00052">
    <property type="entry name" value="EAL"/>
    <property type="match status" value="1"/>
</dbReference>
<comment type="caution">
    <text evidence="5">The sequence shown here is derived from an EMBL/GenBank/DDBJ whole genome shotgun (WGS) entry which is preliminary data.</text>
</comment>
<dbReference type="CDD" id="cd01948">
    <property type="entry name" value="EAL"/>
    <property type="match status" value="1"/>
</dbReference>
<feature type="transmembrane region" description="Helical" evidence="1">
    <location>
        <begin position="217"/>
        <end position="242"/>
    </location>
</feature>
<dbReference type="SUPFAM" id="SSF55785">
    <property type="entry name" value="PYP-like sensor domain (PAS domain)"/>
    <property type="match status" value="1"/>
</dbReference>
<dbReference type="InterPro" id="IPR001633">
    <property type="entry name" value="EAL_dom"/>
</dbReference>
<dbReference type="PROSITE" id="PS50113">
    <property type="entry name" value="PAC"/>
    <property type="match status" value="1"/>
</dbReference>
<dbReference type="EMBL" id="JAEKJZ010000001">
    <property type="protein sequence ID" value="MBN9669358.1"/>
    <property type="molecule type" value="Genomic_DNA"/>
</dbReference>
<dbReference type="Gene3D" id="3.30.450.20">
    <property type="entry name" value="PAS domain"/>
    <property type="match status" value="1"/>
</dbReference>
<dbReference type="AlphaFoldDB" id="A0A939J0J7"/>
<dbReference type="PROSITE" id="PS50883">
    <property type="entry name" value="EAL"/>
    <property type="match status" value="1"/>
</dbReference>
<dbReference type="SUPFAM" id="SSF55073">
    <property type="entry name" value="Nucleotide cyclase"/>
    <property type="match status" value="1"/>
</dbReference>
<dbReference type="Gene3D" id="3.30.70.270">
    <property type="match status" value="1"/>
</dbReference>
<dbReference type="CDD" id="cd00130">
    <property type="entry name" value="PAS"/>
    <property type="match status" value="1"/>
</dbReference>
<dbReference type="PROSITE" id="PS50887">
    <property type="entry name" value="GGDEF"/>
    <property type="match status" value="1"/>
</dbReference>
<dbReference type="RefSeq" id="WP_207138927.1">
    <property type="nucleotide sequence ID" value="NZ_JAEKJZ010000001.1"/>
</dbReference>
<dbReference type="Pfam" id="PF00990">
    <property type="entry name" value="GGDEF"/>
    <property type="match status" value="1"/>
</dbReference>
<proteinExistence type="predicted"/>
<feature type="transmembrane region" description="Helical" evidence="1">
    <location>
        <begin position="141"/>
        <end position="162"/>
    </location>
</feature>
<dbReference type="SUPFAM" id="SSF141868">
    <property type="entry name" value="EAL domain-like"/>
    <property type="match status" value="1"/>
</dbReference>
<dbReference type="InterPro" id="IPR000014">
    <property type="entry name" value="PAS"/>
</dbReference>
<keyword evidence="1" id="KW-0472">Membrane</keyword>
<dbReference type="InterPro" id="IPR000160">
    <property type="entry name" value="GGDEF_dom"/>
</dbReference>